<proteinExistence type="predicted"/>
<reference evidence="2" key="1">
    <citation type="journal article" date="2020" name="mSystems">
        <title>Genome- and Community-Level Interaction Insights into Carbon Utilization and Element Cycling Functions of Hydrothermarchaeota in Hydrothermal Sediment.</title>
        <authorList>
            <person name="Zhou Z."/>
            <person name="Liu Y."/>
            <person name="Xu W."/>
            <person name="Pan J."/>
            <person name="Luo Z.H."/>
            <person name="Li M."/>
        </authorList>
    </citation>
    <scope>NUCLEOTIDE SEQUENCE [LARGE SCALE GENOMIC DNA]</scope>
    <source>
        <strain evidence="2">SpSt-418</strain>
    </source>
</reference>
<evidence type="ECO:0000313" key="2">
    <source>
        <dbReference type="EMBL" id="HFM97121.1"/>
    </source>
</evidence>
<evidence type="ECO:0000256" key="1">
    <source>
        <dbReference type="SAM" id="Phobius"/>
    </source>
</evidence>
<keyword evidence="1" id="KW-0812">Transmembrane</keyword>
<name>A0A7C3PN66_9CYAN</name>
<feature type="transmembrane region" description="Helical" evidence="1">
    <location>
        <begin position="73"/>
        <end position="93"/>
    </location>
</feature>
<comment type="caution">
    <text evidence="2">The sequence shown here is derived from an EMBL/GenBank/DDBJ whole genome shotgun (WGS) entry which is preliminary data.</text>
</comment>
<protein>
    <submittedName>
        <fullName evidence="2">Uncharacterized protein</fullName>
    </submittedName>
</protein>
<accession>A0A7C3PN66</accession>
<feature type="transmembrane region" description="Helical" evidence="1">
    <location>
        <begin position="32"/>
        <end position="53"/>
    </location>
</feature>
<dbReference type="AlphaFoldDB" id="A0A7C3PN66"/>
<dbReference type="EMBL" id="DSRU01000054">
    <property type="protein sequence ID" value="HFM97121.1"/>
    <property type="molecule type" value="Genomic_DNA"/>
</dbReference>
<organism evidence="2">
    <name type="scientific">Oscillatoriales cyanobacterium SpSt-418</name>
    <dbReference type="NCBI Taxonomy" id="2282169"/>
    <lineage>
        <taxon>Bacteria</taxon>
        <taxon>Bacillati</taxon>
        <taxon>Cyanobacteriota</taxon>
        <taxon>Cyanophyceae</taxon>
        <taxon>Oscillatoriophycideae</taxon>
        <taxon>Oscillatoriales</taxon>
    </lineage>
</organism>
<sequence>MDLAGMLVQVLIALSCGLAANILLPRQIPGKVVGLFLVGLLGVALGQLGYALLKSQITLNLPLLHWNLEGVPIIPSIIGSVLVLYAVTTMIRWGRYGN</sequence>
<feature type="transmembrane region" description="Helical" evidence="1">
    <location>
        <begin position="6"/>
        <end position="25"/>
    </location>
</feature>
<gene>
    <name evidence="2" type="ORF">ENR64_05000</name>
</gene>
<keyword evidence="1" id="KW-0472">Membrane</keyword>
<keyword evidence="1" id="KW-1133">Transmembrane helix</keyword>